<sequence length="116" mass="12347">MLMALAFASPVFAEGNIAEGKTLFTARCSSCHSVGPMAGSGFGPQLNAIAGRRAGSLKDFDYSTAMKQSGIVWDDKSLAAFIENPGKTVPGTKMRFWGISNPRKIADLLAYLDSLK</sequence>
<dbReference type="SUPFAM" id="SSF46626">
    <property type="entry name" value="Cytochrome c"/>
    <property type="match status" value="1"/>
</dbReference>
<organism evidence="8 9">
    <name type="scientific">Pandoraea pneumonica</name>
    <dbReference type="NCBI Taxonomy" id="2508299"/>
    <lineage>
        <taxon>Bacteria</taxon>
        <taxon>Pseudomonadati</taxon>
        <taxon>Pseudomonadota</taxon>
        <taxon>Betaproteobacteria</taxon>
        <taxon>Burkholderiales</taxon>
        <taxon>Burkholderiaceae</taxon>
        <taxon>Pandoraea</taxon>
    </lineage>
</organism>
<keyword evidence="5 6" id="KW-0408">Iron</keyword>
<evidence type="ECO:0000256" key="3">
    <source>
        <dbReference type="ARBA" id="ARBA00022723"/>
    </source>
</evidence>
<evidence type="ECO:0000313" key="9">
    <source>
        <dbReference type="Proteomes" id="UP000366945"/>
    </source>
</evidence>
<dbReference type="AlphaFoldDB" id="A0A5E4WV30"/>
<keyword evidence="2 6" id="KW-0349">Heme</keyword>
<evidence type="ECO:0000256" key="6">
    <source>
        <dbReference type="PROSITE-ProRule" id="PRU00433"/>
    </source>
</evidence>
<dbReference type="PANTHER" id="PTHR11961">
    <property type="entry name" value="CYTOCHROME C"/>
    <property type="match status" value="1"/>
</dbReference>
<keyword evidence="3 6" id="KW-0479">Metal-binding</keyword>
<reference evidence="8 9" key="1">
    <citation type="submission" date="2019-08" db="EMBL/GenBank/DDBJ databases">
        <authorList>
            <person name="Peeters C."/>
        </authorList>
    </citation>
    <scope>NUCLEOTIDE SEQUENCE [LARGE SCALE GENOMIC DNA]</scope>
    <source>
        <strain evidence="8 9">LMG 31114</strain>
    </source>
</reference>
<dbReference type="GO" id="GO:0020037">
    <property type="term" value="F:heme binding"/>
    <property type="evidence" value="ECO:0007669"/>
    <property type="project" value="InterPro"/>
</dbReference>
<name>A0A5E4WV30_9BURK</name>
<dbReference type="InterPro" id="IPR036909">
    <property type="entry name" value="Cyt_c-like_dom_sf"/>
</dbReference>
<keyword evidence="4" id="KW-0249">Electron transport</keyword>
<dbReference type="GO" id="GO:0009055">
    <property type="term" value="F:electron transfer activity"/>
    <property type="evidence" value="ECO:0007669"/>
    <property type="project" value="InterPro"/>
</dbReference>
<dbReference type="Pfam" id="PF00034">
    <property type="entry name" value="Cytochrom_C"/>
    <property type="match status" value="1"/>
</dbReference>
<dbReference type="OrthoDB" id="9805828at2"/>
<dbReference type="Gene3D" id="1.10.760.10">
    <property type="entry name" value="Cytochrome c-like domain"/>
    <property type="match status" value="1"/>
</dbReference>
<dbReference type="InterPro" id="IPR009056">
    <property type="entry name" value="Cyt_c-like_dom"/>
</dbReference>
<evidence type="ECO:0000256" key="2">
    <source>
        <dbReference type="ARBA" id="ARBA00022617"/>
    </source>
</evidence>
<dbReference type="PROSITE" id="PS51007">
    <property type="entry name" value="CYTC"/>
    <property type="match status" value="1"/>
</dbReference>
<gene>
    <name evidence="8" type="ORF">PPN31114_03438</name>
</gene>
<dbReference type="GO" id="GO:0046872">
    <property type="term" value="F:metal ion binding"/>
    <property type="evidence" value="ECO:0007669"/>
    <property type="project" value="UniProtKB-KW"/>
</dbReference>
<evidence type="ECO:0000259" key="7">
    <source>
        <dbReference type="PROSITE" id="PS51007"/>
    </source>
</evidence>
<protein>
    <submittedName>
        <fullName evidence="8">Cytochrome c2</fullName>
    </submittedName>
</protein>
<evidence type="ECO:0000256" key="5">
    <source>
        <dbReference type="ARBA" id="ARBA00023004"/>
    </source>
</evidence>
<keyword evidence="1" id="KW-0813">Transport</keyword>
<evidence type="ECO:0000256" key="1">
    <source>
        <dbReference type="ARBA" id="ARBA00022448"/>
    </source>
</evidence>
<dbReference type="InterPro" id="IPR002327">
    <property type="entry name" value="Cyt_c_1A/1B"/>
</dbReference>
<accession>A0A5E4WV30</accession>
<feature type="domain" description="Cytochrome c" evidence="7">
    <location>
        <begin position="15"/>
        <end position="116"/>
    </location>
</feature>
<evidence type="ECO:0000256" key="4">
    <source>
        <dbReference type="ARBA" id="ARBA00022982"/>
    </source>
</evidence>
<dbReference type="EMBL" id="CABPSK010000003">
    <property type="protein sequence ID" value="VVE26845.1"/>
    <property type="molecule type" value="Genomic_DNA"/>
</dbReference>
<dbReference type="PRINTS" id="PR00604">
    <property type="entry name" value="CYTCHRMECIAB"/>
</dbReference>
<proteinExistence type="predicted"/>
<keyword evidence="9" id="KW-1185">Reference proteome</keyword>
<dbReference type="Proteomes" id="UP000366945">
    <property type="component" value="Unassembled WGS sequence"/>
</dbReference>
<evidence type="ECO:0000313" key="8">
    <source>
        <dbReference type="EMBL" id="VVE26845.1"/>
    </source>
</evidence>